<dbReference type="InterPro" id="IPR001867">
    <property type="entry name" value="OmpR/PhoB-type_DNA-bd"/>
</dbReference>
<accession>A0AA41WVP4</accession>
<proteinExistence type="predicted"/>
<gene>
    <name evidence="10" type="primary">pdsR</name>
    <name evidence="10" type="ORF">NLF92_00595</name>
</gene>
<dbReference type="SMART" id="SM00448">
    <property type="entry name" value="REC"/>
    <property type="match status" value="1"/>
</dbReference>
<evidence type="ECO:0000256" key="7">
    <source>
        <dbReference type="PROSITE-ProRule" id="PRU01091"/>
    </source>
</evidence>
<evidence type="ECO:0000256" key="3">
    <source>
        <dbReference type="ARBA" id="ARBA00023015"/>
    </source>
</evidence>
<dbReference type="SMART" id="SM00862">
    <property type="entry name" value="Trans_reg_C"/>
    <property type="match status" value="1"/>
</dbReference>
<dbReference type="InterPro" id="IPR011006">
    <property type="entry name" value="CheY-like_superfamily"/>
</dbReference>
<evidence type="ECO:0000256" key="5">
    <source>
        <dbReference type="ARBA" id="ARBA00023163"/>
    </source>
</evidence>
<feature type="DNA-binding region" description="OmpR/PhoB-type" evidence="7">
    <location>
        <begin position="136"/>
        <end position="232"/>
    </location>
</feature>
<dbReference type="GO" id="GO:0000156">
    <property type="term" value="F:phosphorelay response regulator activity"/>
    <property type="evidence" value="ECO:0007669"/>
    <property type="project" value="TreeGrafter"/>
</dbReference>
<keyword evidence="3" id="KW-0805">Transcription regulation</keyword>
<dbReference type="InterPro" id="IPR001789">
    <property type="entry name" value="Sig_transdc_resp-reg_receiver"/>
</dbReference>
<dbReference type="PROSITE" id="PS51755">
    <property type="entry name" value="OMPR_PHOB"/>
    <property type="match status" value="1"/>
</dbReference>
<evidence type="ECO:0000256" key="4">
    <source>
        <dbReference type="ARBA" id="ARBA00023125"/>
    </source>
</evidence>
<evidence type="ECO:0000259" key="8">
    <source>
        <dbReference type="PROSITE" id="PS50110"/>
    </source>
</evidence>
<dbReference type="SUPFAM" id="SSF52172">
    <property type="entry name" value="CheY-like"/>
    <property type="match status" value="1"/>
</dbReference>
<dbReference type="Gene3D" id="1.10.10.10">
    <property type="entry name" value="Winged helix-like DNA-binding domain superfamily/Winged helix DNA-binding domain"/>
    <property type="match status" value="1"/>
</dbReference>
<dbReference type="EMBL" id="JANATA010000001">
    <property type="protein sequence ID" value="MCP3427444.1"/>
    <property type="molecule type" value="Genomic_DNA"/>
</dbReference>
<dbReference type="InterPro" id="IPR016032">
    <property type="entry name" value="Sig_transdc_resp-reg_C-effctor"/>
</dbReference>
<feature type="domain" description="Response regulatory" evidence="8">
    <location>
        <begin position="4"/>
        <end position="120"/>
    </location>
</feature>
<dbReference type="Gene3D" id="6.10.250.690">
    <property type="match status" value="1"/>
</dbReference>
<dbReference type="RefSeq" id="WP_254097799.1">
    <property type="nucleotide sequence ID" value="NZ_JANATA010000001.1"/>
</dbReference>
<dbReference type="Pfam" id="PF00072">
    <property type="entry name" value="Response_reg"/>
    <property type="match status" value="1"/>
</dbReference>
<dbReference type="PANTHER" id="PTHR48111:SF21">
    <property type="entry name" value="DNA-BINDING DUAL MASTER TRANSCRIPTIONAL REGULATOR RPAA"/>
    <property type="match status" value="1"/>
</dbReference>
<organism evidence="10 11">
    <name type="scientific">Opacimonas viscosa</name>
    <dbReference type="NCBI Taxonomy" id="2961944"/>
    <lineage>
        <taxon>Bacteria</taxon>
        <taxon>Pseudomonadati</taxon>
        <taxon>Pseudomonadota</taxon>
        <taxon>Gammaproteobacteria</taxon>
        <taxon>Alteromonadales</taxon>
        <taxon>Alteromonadaceae</taxon>
        <taxon>Opacimonas</taxon>
    </lineage>
</organism>
<dbReference type="NCBIfam" id="TIGR03787">
    <property type="entry name" value="marine_sort_RR"/>
    <property type="match status" value="1"/>
</dbReference>
<keyword evidence="2" id="KW-0902">Two-component regulatory system</keyword>
<comment type="caution">
    <text evidence="10">The sequence shown here is derived from an EMBL/GenBank/DDBJ whole genome shotgun (WGS) entry which is preliminary data.</text>
</comment>
<feature type="modified residue" description="4-aspartylphosphate" evidence="6">
    <location>
        <position position="53"/>
    </location>
</feature>
<evidence type="ECO:0000256" key="1">
    <source>
        <dbReference type="ARBA" id="ARBA00022553"/>
    </source>
</evidence>
<protein>
    <submittedName>
        <fullName evidence="10">Proteobacterial dedicated sortase system response regulator</fullName>
    </submittedName>
</protein>
<dbReference type="GO" id="GO:0006355">
    <property type="term" value="P:regulation of DNA-templated transcription"/>
    <property type="evidence" value="ECO:0007669"/>
    <property type="project" value="InterPro"/>
</dbReference>
<evidence type="ECO:0000313" key="11">
    <source>
        <dbReference type="Proteomes" id="UP001165413"/>
    </source>
</evidence>
<sequence>MAKHIALVEDDLALRENYIAALTAQGYEVSTYVDRTSAQAAFTQSLPDLAIIDIGLGHEHDGGFAVCQFLRQQSASLPIMFFTARDNDIDTISGLRMGADDYLTKDISLAHMLARVAALFRRTELQQMPTPEASESETINIGDLVVDKHRMTVTWQETSIVLTVTEFWILFAIIERPGHVKSRDQLMSASKMVVDDTTITSHIKRIRKKFVHIDTDFDALETVYGMGYRWRL</sequence>
<dbReference type="PROSITE" id="PS50110">
    <property type="entry name" value="RESPONSE_REGULATORY"/>
    <property type="match status" value="1"/>
</dbReference>
<evidence type="ECO:0000256" key="6">
    <source>
        <dbReference type="PROSITE-ProRule" id="PRU00169"/>
    </source>
</evidence>
<dbReference type="Proteomes" id="UP001165413">
    <property type="component" value="Unassembled WGS sequence"/>
</dbReference>
<dbReference type="Pfam" id="PF00486">
    <property type="entry name" value="Trans_reg_C"/>
    <property type="match status" value="1"/>
</dbReference>
<name>A0AA41WVP4_9ALTE</name>
<dbReference type="GO" id="GO:0005829">
    <property type="term" value="C:cytosol"/>
    <property type="evidence" value="ECO:0007669"/>
    <property type="project" value="TreeGrafter"/>
</dbReference>
<dbReference type="InterPro" id="IPR036388">
    <property type="entry name" value="WH-like_DNA-bd_sf"/>
</dbReference>
<dbReference type="InterPro" id="IPR022305">
    <property type="entry name" value="Response_regulator"/>
</dbReference>
<evidence type="ECO:0000313" key="10">
    <source>
        <dbReference type="EMBL" id="MCP3427444.1"/>
    </source>
</evidence>
<dbReference type="InterPro" id="IPR039420">
    <property type="entry name" value="WalR-like"/>
</dbReference>
<dbReference type="PANTHER" id="PTHR48111">
    <property type="entry name" value="REGULATOR OF RPOS"/>
    <property type="match status" value="1"/>
</dbReference>
<dbReference type="GO" id="GO:0032993">
    <property type="term" value="C:protein-DNA complex"/>
    <property type="evidence" value="ECO:0007669"/>
    <property type="project" value="TreeGrafter"/>
</dbReference>
<keyword evidence="5" id="KW-0804">Transcription</keyword>
<keyword evidence="4 7" id="KW-0238">DNA-binding</keyword>
<evidence type="ECO:0000259" key="9">
    <source>
        <dbReference type="PROSITE" id="PS51755"/>
    </source>
</evidence>
<dbReference type="CDD" id="cd00383">
    <property type="entry name" value="trans_reg_C"/>
    <property type="match status" value="1"/>
</dbReference>
<keyword evidence="11" id="KW-1185">Reference proteome</keyword>
<reference evidence="10" key="1">
    <citation type="submission" date="2022-07" db="EMBL/GenBank/DDBJ databases">
        <title>Characterization of the Novel Bacterium Alteromonas immobilis LMIT006 and Alteromonas gregis LMIT007.</title>
        <authorList>
            <person name="Lin X."/>
        </authorList>
    </citation>
    <scope>NUCLEOTIDE SEQUENCE</scope>
    <source>
        <strain evidence="10">LMIT007</strain>
    </source>
</reference>
<dbReference type="GO" id="GO:0000976">
    <property type="term" value="F:transcription cis-regulatory region binding"/>
    <property type="evidence" value="ECO:0007669"/>
    <property type="project" value="TreeGrafter"/>
</dbReference>
<dbReference type="SUPFAM" id="SSF46894">
    <property type="entry name" value="C-terminal effector domain of the bipartite response regulators"/>
    <property type="match status" value="1"/>
</dbReference>
<dbReference type="AlphaFoldDB" id="A0AA41WVP4"/>
<evidence type="ECO:0000256" key="2">
    <source>
        <dbReference type="ARBA" id="ARBA00023012"/>
    </source>
</evidence>
<dbReference type="Gene3D" id="3.40.50.2300">
    <property type="match status" value="1"/>
</dbReference>
<keyword evidence="1 6" id="KW-0597">Phosphoprotein</keyword>
<feature type="domain" description="OmpR/PhoB-type" evidence="9">
    <location>
        <begin position="136"/>
        <end position="232"/>
    </location>
</feature>